<reference evidence="1" key="1">
    <citation type="submission" date="2023-06" db="EMBL/GenBank/DDBJ databases">
        <authorList>
            <person name="Jiang Y."/>
            <person name="Liu Q."/>
        </authorList>
    </citation>
    <scope>NUCLEOTIDE SEQUENCE</scope>
    <source>
        <strain evidence="1">CGMCC 1.12090</strain>
    </source>
</reference>
<comment type="caution">
    <text evidence="1">The sequence shown here is derived from an EMBL/GenBank/DDBJ whole genome shotgun (WGS) entry which is preliminary data.</text>
</comment>
<dbReference type="CDD" id="cd09022">
    <property type="entry name" value="Aldose_epim_Ec_YihR"/>
    <property type="match status" value="1"/>
</dbReference>
<organism evidence="1 2">
    <name type="scientific">Variovorax ginsengisoli</name>
    <dbReference type="NCBI Taxonomy" id="363844"/>
    <lineage>
        <taxon>Bacteria</taxon>
        <taxon>Pseudomonadati</taxon>
        <taxon>Pseudomonadota</taxon>
        <taxon>Betaproteobacteria</taxon>
        <taxon>Burkholderiales</taxon>
        <taxon>Comamonadaceae</taxon>
        <taxon>Variovorax</taxon>
    </lineage>
</organism>
<protein>
    <submittedName>
        <fullName evidence="1">Aldose 1-epimerase family protein</fullName>
    </submittedName>
</protein>
<gene>
    <name evidence="1" type="ORF">Q2T77_36430</name>
</gene>
<keyword evidence="2" id="KW-1185">Reference proteome</keyword>
<dbReference type="Pfam" id="PF01263">
    <property type="entry name" value="Aldose_epim"/>
    <property type="match status" value="1"/>
</dbReference>
<dbReference type="Proteomes" id="UP001169027">
    <property type="component" value="Unassembled WGS sequence"/>
</dbReference>
<dbReference type="EMBL" id="JAUKVY010000047">
    <property type="protein sequence ID" value="MDO1537736.1"/>
    <property type="molecule type" value="Genomic_DNA"/>
</dbReference>
<dbReference type="InterPro" id="IPR037480">
    <property type="entry name" value="YihR-like"/>
</dbReference>
<evidence type="ECO:0000313" key="2">
    <source>
        <dbReference type="Proteomes" id="UP001169027"/>
    </source>
</evidence>
<dbReference type="InterPro" id="IPR014718">
    <property type="entry name" value="GH-type_carb-bd"/>
</dbReference>
<name>A0ABT8SFP3_9BURK</name>
<sequence>MSSVNAVSPPSGAQYEIRHGSQRAIVTEVGATLRHYSVEDADIIDGFGVEEWSPSGRGQVLAPWPNRLDRGQYRFEGRTGQAALDEPELQNAIHGLVRWLPWRSASKSAGEVALTCALHPQPGYPWRLDLEVRYRLDVTGLTVSFLARNASSVPAPFGIGFHPYLTAGAAIDDAVLRVPANRCLVMDDRGLPVGDEPVAGSDRDFTEPRSVGSMRLDTGYTDLVRGADGLARASVASPDKGRRVSLWADSLFRYLMVYTGDTIENVARRRRAIAIEPMTCPPNALRSGIGLLKLEPGQHVEGRWGVVPDWAAIGTLTP</sequence>
<dbReference type="PANTHER" id="PTHR10091">
    <property type="entry name" value="ALDOSE-1-EPIMERASE"/>
    <property type="match status" value="1"/>
</dbReference>
<dbReference type="InterPro" id="IPR011013">
    <property type="entry name" value="Gal_mutarotase_sf_dom"/>
</dbReference>
<proteinExistence type="predicted"/>
<dbReference type="SUPFAM" id="SSF74650">
    <property type="entry name" value="Galactose mutarotase-like"/>
    <property type="match status" value="1"/>
</dbReference>
<dbReference type="RefSeq" id="WP_301816174.1">
    <property type="nucleotide sequence ID" value="NZ_JAUJZH010000047.1"/>
</dbReference>
<dbReference type="PANTHER" id="PTHR10091:SF0">
    <property type="entry name" value="GALACTOSE MUTAROTASE"/>
    <property type="match status" value="1"/>
</dbReference>
<dbReference type="Gene3D" id="2.70.98.10">
    <property type="match status" value="1"/>
</dbReference>
<evidence type="ECO:0000313" key="1">
    <source>
        <dbReference type="EMBL" id="MDO1537736.1"/>
    </source>
</evidence>
<accession>A0ABT8SFP3</accession>
<dbReference type="InterPro" id="IPR008183">
    <property type="entry name" value="Aldose_1/G6P_1-epimerase"/>
</dbReference>